<feature type="compositionally biased region" description="Basic and acidic residues" evidence="1">
    <location>
        <begin position="985"/>
        <end position="998"/>
    </location>
</feature>
<dbReference type="PANTHER" id="PTHR23257">
    <property type="entry name" value="SERINE-THREONINE PROTEIN KINASE"/>
    <property type="match status" value="1"/>
</dbReference>
<reference evidence="3 5" key="1">
    <citation type="journal article" date="2003" name="Nature">
        <title>The genome sequence of the filamentous fungus Neurospora crassa.</title>
        <authorList>
            <person name="Galagan J.E."/>
            <person name="Calvo S.E."/>
            <person name="Borkovich K.A."/>
            <person name="Selker E.U."/>
            <person name="Read N.D."/>
            <person name="Jaffe D."/>
            <person name="FitzHugh W."/>
            <person name="Ma L.J."/>
            <person name="Smirnov S."/>
            <person name="Purcell S."/>
            <person name="Rehman B."/>
            <person name="Elkins T."/>
            <person name="Engels R."/>
            <person name="Wang S."/>
            <person name="Nielsen C.B."/>
            <person name="Butler J."/>
            <person name="Endrizzi M."/>
            <person name="Qui D."/>
            <person name="Ianakiev P."/>
            <person name="Bell-Pedersen D."/>
            <person name="Nelson M.A."/>
            <person name="Werner-Washburne M."/>
            <person name="Selitrennikoff C.P."/>
            <person name="Kinsey J.A."/>
            <person name="Braun E.L."/>
            <person name="Zelter A."/>
            <person name="Schulte U."/>
            <person name="Kothe G.O."/>
            <person name="Jedd G."/>
            <person name="Mewes W."/>
            <person name="Staben C."/>
            <person name="Marcotte E."/>
            <person name="Greenberg D."/>
            <person name="Roy A."/>
            <person name="Foley K."/>
            <person name="Naylor J."/>
            <person name="Stange-Thomann N."/>
            <person name="Barrett R."/>
            <person name="Gnerre S."/>
            <person name="Kamal M."/>
            <person name="Kamvysselis M."/>
            <person name="Mauceli E."/>
            <person name="Bielke C."/>
            <person name="Rudd S."/>
            <person name="Frishman D."/>
            <person name="Krystofova S."/>
            <person name="Rasmussen C."/>
            <person name="Metzenberg R.L."/>
            <person name="Perkins D.D."/>
            <person name="Kroken S."/>
            <person name="Cogoni C."/>
            <person name="Macino G."/>
            <person name="Catcheside D."/>
            <person name="Li W."/>
            <person name="Pratt R.J."/>
            <person name="Osmani S.A."/>
            <person name="DeSouza C.P."/>
            <person name="Glass L."/>
            <person name="Orbach M.J."/>
            <person name="Berglund J.A."/>
            <person name="Voelker R."/>
            <person name="Yarden O."/>
            <person name="Plamann M."/>
            <person name="Seiler S."/>
            <person name="Dunlap J."/>
            <person name="Radford A."/>
            <person name="Aramayo R."/>
            <person name="Natvig D.O."/>
            <person name="Alex L.A."/>
            <person name="Mannhaupt G."/>
            <person name="Ebbole D.J."/>
            <person name="Freitag M."/>
            <person name="Paulsen I."/>
            <person name="Sachs M.S."/>
            <person name="Lander E.S."/>
            <person name="Nusbaum C."/>
            <person name="Birren B."/>
        </authorList>
    </citation>
    <scope>NUCLEOTIDE SEQUENCE [LARGE SCALE GENOMIC DNA]</scope>
    <source>
        <strain evidence="5">ATCC 24698 / 74-OR23-1A / CBS 708.71 / DSM 1257 / FGSC 987</strain>
        <strain evidence="3">OR74A</strain>
    </source>
</reference>
<feature type="region of interest" description="Disordered" evidence="1">
    <location>
        <begin position="981"/>
        <end position="1029"/>
    </location>
</feature>
<feature type="compositionally biased region" description="Polar residues" evidence="1">
    <location>
        <begin position="875"/>
        <end position="897"/>
    </location>
</feature>
<dbReference type="SUPFAM" id="SSF56112">
    <property type="entry name" value="Protein kinase-like (PK-like)"/>
    <property type="match status" value="1"/>
</dbReference>
<feature type="compositionally biased region" description="Basic and acidic residues" evidence="1">
    <location>
        <begin position="923"/>
        <end position="936"/>
    </location>
</feature>
<feature type="region of interest" description="Disordered" evidence="1">
    <location>
        <begin position="1"/>
        <end position="152"/>
    </location>
</feature>
<dbReference type="STRING" id="367110.V5IQQ2"/>
<feature type="region of interest" description="Disordered" evidence="1">
    <location>
        <begin position="180"/>
        <end position="226"/>
    </location>
</feature>
<dbReference type="OrthoDB" id="635774at2759"/>
<evidence type="ECO:0000313" key="4">
    <source>
        <dbReference type="EMBL" id="ESA43077.1"/>
    </source>
</evidence>
<feature type="compositionally biased region" description="Basic and acidic residues" evidence="1">
    <location>
        <begin position="1101"/>
        <end position="1115"/>
    </location>
</feature>
<dbReference type="InterPro" id="IPR011009">
    <property type="entry name" value="Kinase-like_dom_sf"/>
</dbReference>
<keyword evidence="3" id="KW-0808">Transferase</keyword>
<dbReference type="Proteomes" id="UP000001805">
    <property type="component" value="Chromosome 4, Linkage Group IV"/>
</dbReference>
<dbReference type="GeneID" id="3877973"/>
<feature type="domain" description="Protein kinase" evidence="2">
    <location>
        <begin position="410"/>
        <end position="655"/>
    </location>
</feature>
<dbReference type="GO" id="GO:0005524">
    <property type="term" value="F:ATP binding"/>
    <property type="evidence" value="ECO:0007669"/>
    <property type="project" value="InterPro"/>
</dbReference>
<dbReference type="KEGG" id="ncr:NCU05260"/>
<proteinExistence type="predicted"/>
<dbReference type="InterPro" id="IPR000719">
    <property type="entry name" value="Prot_kinase_dom"/>
</dbReference>
<dbReference type="Gene3D" id="1.10.510.10">
    <property type="entry name" value="Transferase(Phosphotransferase) domain 1"/>
    <property type="match status" value="1"/>
</dbReference>
<feature type="compositionally biased region" description="Basic residues" evidence="1">
    <location>
        <begin position="898"/>
        <end position="907"/>
    </location>
</feature>
<keyword evidence="3" id="KW-0418">Kinase</keyword>
<dbReference type="EMBL" id="CM002239">
    <property type="protein sequence ID" value="ESA43077.1"/>
    <property type="molecule type" value="Genomic_DNA"/>
</dbReference>
<dbReference type="RefSeq" id="XP_011394148.1">
    <property type="nucleotide sequence ID" value="XM_011395846.1"/>
</dbReference>
<protein>
    <submittedName>
        <fullName evidence="3 4">Protein kinase domain-containing protein</fullName>
    </submittedName>
</protein>
<dbReference type="PROSITE" id="PS50011">
    <property type="entry name" value="PROTEIN_KINASE_DOM"/>
    <property type="match status" value="1"/>
</dbReference>
<evidence type="ECO:0000259" key="2">
    <source>
        <dbReference type="PROSITE" id="PS50011"/>
    </source>
</evidence>
<feature type="compositionally biased region" description="Low complexity" evidence="1">
    <location>
        <begin position="1089"/>
        <end position="1100"/>
    </location>
</feature>
<dbReference type="GO" id="GO:0004674">
    <property type="term" value="F:protein serine/threonine kinase activity"/>
    <property type="evidence" value="ECO:0000318"/>
    <property type="project" value="GO_Central"/>
</dbReference>
<dbReference type="EMBL" id="CM002239">
    <property type="protein sequence ID" value="ESA43076.1"/>
    <property type="molecule type" value="Genomic_DNA"/>
</dbReference>
<dbReference type="PaxDb" id="5141-EFNCRP00000005013"/>
<sequence length="1115" mass="124988">MAQVQPQLPLALRNPASVLPPADGDWPPHQNNWWQKMHLWRDQKDGGGGQGQGAHDAGPGLGLGSAGTATEPGSGTGGGGHGGEGNSTTSPGSQTQQHDDGGSNKQGTIRRNFRKVIPGLPRTQTFKRQQSEQRDHLQPVQPTPAERRAASVDRRMHAINSASTSLVGLGVGTAAASLPRSSAPNFHHHHHHHHHFGRSSHISQVGSPVPSLPTIPQEYTPVNSSFRGLTGHELEQELDKNYHDNCNHLLRAPALAHLHGSDAAISDCDAHSITSSQYHNMIHDELEKIWILNLSMHFRDKSKREKFFVTYRQTESLWRRVTISLDYRDAQEGSLEEELVDIKFQRDKSSRIYEAIRDSLGDIQFYPTVTNLKLQTTDKRLHVHVVEDVNEIINYPTVRMIQHMRCRRIKESEVEFDSHISGFVYKVRVNGETLIKKEIPGPDTVDEFLYEINALNRLRAAENVIEFYGIIVDDSGELVKGLLISFAEHGALIDIIYDYQLQGGLPWSTRERWARQIVGGLADIHEAGFVQGDFTLSNIVINNEWNAKIIDINRRGCPVGWEPPEATPLIESSQRISMYIGVKSDLYQLGMVLWALATQEDEPEAHGRPLRIGPEVTDVPDWYVEIVNICLDPNPRKRRQALDLLDLFPEPEPVEPNQYSYHNPESVSVDDGYSRQEYLVGTEPTNGVPKIIKTVESPSDQGWDYFSSNAAAAAGASGVGRGRPSTISPAPSEDQHWYPPRGRSPPSPLPSDGGYDDPARFRHHARPWGNSSTYEEPSNLTVPSSYGNLKGDMDEFGKQNEAESSRQQHDPRISSTSFISTAPSGNTDTASIPLKDLPLREAAKWRPETTFSNTPTANNNNNKSHELTLRDQYGEPSNSCNDHNRTAEPQYNTTQSHHQSRPSRTHYRSSSSSDAEEGEEADGGDRRDKPLSRADSGKYFTEPTKPGPDLAYAAITEARDRDRLEQQFRMEAAEVMAGRYHGHGHHQDHSRDRDRDEYQPQQQQQQLRSSGYHQQERGGNGNSQLDRDRDRELERYGGRELDVLKGIGGAYTYGDLSMRGKCAVDEEEEGEEIDMDLFAAPGQKEGGYQHQQQQQQQQHHANYEQHHTNYETTRT</sequence>
<dbReference type="VEuPathDB" id="FungiDB:NCU05260"/>
<organism evidence="3 5">
    <name type="scientific">Neurospora crassa (strain ATCC 24698 / 74-OR23-1A / CBS 708.71 / DSM 1257 / FGSC 987)</name>
    <dbReference type="NCBI Taxonomy" id="367110"/>
    <lineage>
        <taxon>Eukaryota</taxon>
        <taxon>Fungi</taxon>
        <taxon>Dikarya</taxon>
        <taxon>Ascomycota</taxon>
        <taxon>Pezizomycotina</taxon>
        <taxon>Sordariomycetes</taxon>
        <taxon>Sordariomycetidae</taxon>
        <taxon>Sordariales</taxon>
        <taxon>Sordariaceae</taxon>
        <taxon>Neurospora</taxon>
    </lineage>
</organism>
<dbReference type="PANTHER" id="PTHR23257:SF963">
    <property type="entry name" value="AT08303P"/>
    <property type="match status" value="1"/>
</dbReference>
<evidence type="ECO:0000313" key="3">
    <source>
        <dbReference type="EMBL" id="ESA43076.1"/>
    </source>
</evidence>
<dbReference type="InterPro" id="IPR050167">
    <property type="entry name" value="Ser_Thr_protein_kinase"/>
</dbReference>
<accession>V5IQQ2</accession>
<dbReference type="AlphaFoldDB" id="V5IQQ2"/>
<feature type="compositionally biased region" description="Basic and acidic residues" evidence="1">
    <location>
        <begin position="791"/>
        <end position="812"/>
    </location>
</feature>
<feature type="compositionally biased region" description="Polar residues" evidence="1">
    <location>
        <begin position="769"/>
        <end position="787"/>
    </location>
</feature>
<feature type="compositionally biased region" description="Gly residues" evidence="1">
    <location>
        <begin position="74"/>
        <end position="85"/>
    </location>
</feature>
<keyword evidence="5" id="KW-1185">Reference proteome</keyword>
<dbReference type="InParanoid" id="V5IQQ2"/>
<feature type="compositionally biased region" description="Polar residues" evidence="1">
    <location>
        <begin position="813"/>
        <end position="830"/>
    </location>
</feature>
<evidence type="ECO:0000313" key="5">
    <source>
        <dbReference type="Proteomes" id="UP000001805"/>
    </source>
</evidence>
<feature type="compositionally biased region" description="Basic residues" evidence="1">
    <location>
        <begin position="186"/>
        <end position="198"/>
    </location>
</feature>
<feature type="region of interest" description="Disordered" evidence="1">
    <location>
        <begin position="871"/>
        <end position="950"/>
    </location>
</feature>
<gene>
    <name evidence="3" type="ORF">NCU05260</name>
</gene>
<evidence type="ECO:0000256" key="1">
    <source>
        <dbReference type="SAM" id="MobiDB-lite"/>
    </source>
</evidence>
<dbReference type="SMR" id="V5IQQ2"/>
<dbReference type="Pfam" id="PF00069">
    <property type="entry name" value="Pkinase"/>
    <property type="match status" value="1"/>
</dbReference>
<feature type="region of interest" description="Disordered" evidence="1">
    <location>
        <begin position="1078"/>
        <end position="1115"/>
    </location>
</feature>
<name>V5IQQ2_NEUCR</name>
<feature type="region of interest" description="Disordered" evidence="1">
    <location>
        <begin position="715"/>
        <end position="836"/>
    </location>
</feature>
<reference evidence="3" key="2">
    <citation type="submission" date="2013-04" db="EMBL/GenBank/DDBJ databases">
        <title>The Genome Sequence of Neurospora crassa strain OR74A.</title>
        <authorList>
            <consortium name="The Broad Institute Genome Sequencing Platform"/>
            <person name="Galagan J."/>
            <person name="Henn M.R."/>
            <person name="Hood H."/>
            <person name="Radford A."/>
            <person name="Collins R.A."/>
            <person name="Walker B."/>
            <person name="Young S.K."/>
            <person name="Zeng Q."/>
            <person name="Gargeya S."/>
            <person name="Fitzgerald M."/>
            <person name="Haas B."/>
            <person name="Abouelleil A."/>
            <person name="Allen A.W."/>
            <person name="Alvarado L."/>
            <person name="Arachchi H.M."/>
            <person name="Berlin A."/>
            <person name="Chapman S.B."/>
            <person name="Chen Z."/>
            <person name="Gainer-Dewar J."/>
            <person name="Gnerre S."/>
            <person name="Goldberg J."/>
            <person name="Griggs A."/>
            <person name="Gujja S."/>
            <person name="Hansen M."/>
            <person name="Howarth C."/>
            <person name="Imamovic A."/>
            <person name="Ireland A."/>
            <person name="Larimer J.B."/>
            <person name="McCowan C."/>
            <person name="Murphy C."/>
            <person name="Pearson M.D."/>
            <person name="Poon T.W."/>
            <person name="Priest M."/>
            <person name="Roberts A."/>
            <person name="Saif S."/>
            <person name="Shea T.D."/>
            <person name="Sisk P."/>
            <person name="Shea T."/>
            <person name="Sykes S."/>
            <person name="Zucker J."/>
            <person name="Kodira C."/>
            <person name="Bowman B."/>
            <person name="Colot H."/>
            <person name="Ebbole D."/>
            <person name="Rasmussen C."/>
            <person name="Baker C."/>
            <person name="Kalkman E."/>
            <person name="Chen C.-H."/>
            <person name="Shi M."/>
            <person name="Mathur R."/>
            <person name="Lambreghts R."/>
            <person name="Collopy P."/>
            <person name="Mehra A."/>
            <person name="Schweredtfeger C."/>
            <person name="Hong C."/>
            <person name="Belden W."/>
            <person name="Glass N.L."/>
            <person name="Borkovich K."/>
            <person name="Dunlap J."/>
            <person name="Lander E."/>
            <person name="Wortman J."/>
            <person name="Nusbaum C."/>
            <person name="Sachs M."/>
            <person name="Birren B."/>
        </authorList>
    </citation>
    <scope>NUCLEOTIDE SEQUENCE</scope>
    <source>
        <strain evidence="3">OR74A</strain>
    </source>
</reference>
<dbReference type="RefSeq" id="XP_011394149.1">
    <property type="nucleotide sequence ID" value="XM_011395847.1"/>
</dbReference>